<dbReference type="GO" id="GO:0046872">
    <property type="term" value="F:metal ion binding"/>
    <property type="evidence" value="ECO:0007669"/>
    <property type="project" value="UniProtKB-KW"/>
</dbReference>
<dbReference type="Gene3D" id="3.40.140.10">
    <property type="entry name" value="Cytidine Deaminase, domain 2"/>
    <property type="match status" value="1"/>
</dbReference>
<evidence type="ECO:0000256" key="2">
    <source>
        <dbReference type="ARBA" id="ARBA00010981"/>
    </source>
</evidence>
<evidence type="ECO:0000256" key="10">
    <source>
        <dbReference type="SAM" id="MobiDB-lite"/>
    </source>
</evidence>
<dbReference type="RefSeq" id="XP_064661887.1">
    <property type="nucleotide sequence ID" value="XM_064800548.1"/>
</dbReference>
<feature type="coiled-coil region" evidence="9">
    <location>
        <begin position="115"/>
        <end position="147"/>
    </location>
</feature>
<comment type="cofactor">
    <cofactor evidence="1">
        <name>Zn(2+)</name>
        <dbReference type="ChEBI" id="CHEBI:29105"/>
    </cofactor>
</comment>
<dbReference type="AlphaFoldDB" id="A0AAV9PHE6"/>
<dbReference type="InterPro" id="IPR037518">
    <property type="entry name" value="MPN"/>
</dbReference>
<dbReference type="SUPFAM" id="SSF102712">
    <property type="entry name" value="JAB1/MPN domain"/>
    <property type="match status" value="1"/>
</dbReference>
<gene>
    <name evidence="12" type="ORF">LTR77_003291</name>
</gene>
<keyword evidence="4" id="KW-0479">Metal-binding</keyword>
<evidence type="ECO:0000256" key="9">
    <source>
        <dbReference type="SAM" id="Coils"/>
    </source>
</evidence>
<evidence type="ECO:0000259" key="11">
    <source>
        <dbReference type="PROSITE" id="PS50249"/>
    </source>
</evidence>
<keyword evidence="6" id="KW-0378">Hydrolase</keyword>
<keyword evidence="3" id="KW-0645">Protease</keyword>
<dbReference type="GO" id="GO:0070536">
    <property type="term" value="P:protein K63-linked deubiquitination"/>
    <property type="evidence" value="ECO:0007669"/>
    <property type="project" value="InterPro"/>
</dbReference>
<evidence type="ECO:0000256" key="5">
    <source>
        <dbReference type="ARBA" id="ARBA00022786"/>
    </source>
</evidence>
<dbReference type="Pfam" id="PF01398">
    <property type="entry name" value="JAB"/>
    <property type="match status" value="1"/>
</dbReference>
<dbReference type="PANTHER" id="PTHR12947">
    <property type="entry name" value="AMSH-LIKE PROTEASE"/>
    <property type="match status" value="1"/>
</dbReference>
<feature type="compositionally biased region" description="Polar residues" evidence="10">
    <location>
        <begin position="324"/>
        <end position="336"/>
    </location>
</feature>
<evidence type="ECO:0000256" key="6">
    <source>
        <dbReference type="ARBA" id="ARBA00022801"/>
    </source>
</evidence>
<feature type="compositionally biased region" description="Polar residues" evidence="10">
    <location>
        <begin position="247"/>
        <end position="269"/>
    </location>
</feature>
<keyword evidence="8" id="KW-0482">Metalloprotease</keyword>
<evidence type="ECO:0000256" key="4">
    <source>
        <dbReference type="ARBA" id="ARBA00022723"/>
    </source>
</evidence>
<evidence type="ECO:0000256" key="7">
    <source>
        <dbReference type="ARBA" id="ARBA00022833"/>
    </source>
</evidence>
<feature type="compositionally biased region" description="Basic and acidic residues" evidence="10">
    <location>
        <begin position="207"/>
        <end position="228"/>
    </location>
</feature>
<dbReference type="FunFam" id="3.40.140.10:FF:000033">
    <property type="entry name" value="AMSH-like protease sst2"/>
    <property type="match status" value="1"/>
</dbReference>
<dbReference type="InterPro" id="IPR044098">
    <property type="entry name" value="STAMBP/STALP-like_MPN"/>
</dbReference>
<comment type="caution">
    <text evidence="12">The sequence shown here is derived from an EMBL/GenBank/DDBJ whole genome shotgun (WGS) entry which is preliminary data.</text>
</comment>
<proteinExistence type="inferred from homology"/>
<dbReference type="GO" id="GO:0006508">
    <property type="term" value="P:proteolysis"/>
    <property type="evidence" value="ECO:0007669"/>
    <property type="project" value="UniProtKB-KW"/>
</dbReference>
<dbReference type="GO" id="GO:0140492">
    <property type="term" value="F:metal-dependent deubiquitinase activity"/>
    <property type="evidence" value="ECO:0007669"/>
    <property type="project" value="InterPro"/>
</dbReference>
<dbReference type="GeneID" id="89924638"/>
<dbReference type="PANTHER" id="PTHR12947:SF13">
    <property type="entry name" value="FI19924P1"/>
    <property type="match status" value="1"/>
</dbReference>
<evidence type="ECO:0000313" key="12">
    <source>
        <dbReference type="EMBL" id="KAK5173169.1"/>
    </source>
</evidence>
<dbReference type="SMART" id="SM00232">
    <property type="entry name" value="JAB_MPN"/>
    <property type="match status" value="1"/>
</dbReference>
<evidence type="ECO:0000256" key="1">
    <source>
        <dbReference type="ARBA" id="ARBA00001947"/>
    </source>
</evidence>
<organism evidence="12 13">
    <name type="scientific">Saxophila tyrrhenica</name>
    <dbReference type="NCBI Taxonomy" id="1690608"/>
    <lineage>
        <taxon>Eukaryota</taxon>
        <taxon>Fungi</taxon>
        <taxon>Dikarya</taxon>
        <taxon>Ascomycota</taxon>
        <taxon>Pezizomycotina</taxon>
        <taxon>Dothideomycetes</taxon>
        <taxon>Dothideomycetidae</taxon>
        <taxon>Mycosphaerellales</taxon>
        <taxon>Extremaceae</taxon>
        <taxon>Saxophila</taxon>
    </lineage>
</organism>
<dbReference type="GO" id="GO:0005768">
    <property type="term" value="C:endosome"/>
    <property type="evidence" value="ECO:0007669"/>
    <property type="project" value="TreeGrafter"/>
</dbReference>
<feature type="region of interest" description="Disordered" evidence="10">
    <location>
        <begin position="188"/>
        <end position="342"/>
    </location>
</feature>
<protein>
    <recommendedName>
        <fullName evidence="11">MPN domain-containing protein</fullName>
    </recommendedName>
</protein>
<dbReference type="Pfam" id="PF08969">
    <property type="entry name" value="USP8_dimer"/>
    <property type="match status" value="1"/>
</dbReference>
<accession>A0AAV9PHE6</accession>
<dbReference type="Proteomes" id="UP001337655">
    <property type="component" value="Unassembled WGS sequence"/>
</dbReference>
<sequence>MAVPRYSTTSSRPLGVEEIVKQALDYEFISERPLKAWLRSAKLLLTEARICEQDGDIQRAYLFLYRHANLVIVKFPQHPEYKDPQLKAGIVANGRIVEENLKKLEQWKPKIKRDHERYVQAIERRNAERQRVEAERLSDQQERVANDEFGRLSVGADGGAYDDERGQALDANEHRQLAVDLAHQEIRRRDATKQATRRAGVSPATVAERRQGVVEDDGARVQSYRDDGSGLGAVGEGVRLAGHMLQHPSQRQSRSTAPQQQREPTSSYHYPSVPTKEGAMYWDMPSLQPGQQLPPPSRPAKHPLDRTPNNQSPPPPPIPTRPSKTTFKSTATTESGTPLRPLLLPPSLRTTFLNLAHANTLANLETCGILCGTLISNALIITHLIIPDQHSTSDTCDTTEAGDNALFDYADSHNLLVCGWIHTHPSQSCFLSSRDLHTSSGYQVMLPEAIAIVCAPRHNPDWGIFRLTDPPGLGHVLRCERKGLFHPHEETRLYTDAGGKGHVVEGQGLRFEVVDLRV</sequence>
<keyword evidence="7" id="KW-0862">Zinc</keyword>
<comment type="similarity">
    <text evidence="2">Belongs to the peptidase M67C family.</text>
</comment>
<keyword evidence="9" id="KW-0175">Coiled coil</keyword>
<dbReference type="InterPro" id="IPR000555">
    <property type="entry name" value="JAMM/MPN+_dom"/>
</dbReference>
<dbReference type="GO" id="GO:0061578">
    <property type="term" value="F:K63-linked deubiquitinase activity"/>
    <property type="evidence" value="ECO:0007669"/>
    <property type="project" value="InterPro"/>
</dbReference>
<dbReference type="EMBL" id="JAVRRT010000004">
    <property type="protein sequence ID" value="KAK5173169.1"/>
    <property type="molecule type" value="Genomic_DNA"/>
</dbReference>
<dbReference type="CDD" id="cd08066">
    <property type="entry name" value="MPN_AMSH_like"/>
    <property type="match status" value="1"/>
</dbReference>
<dbReference type="InterPro" id="IPR015063">
    <property type="entry name" value="USP8_dimer"/>
</dbReference>
<feature type="compositionally biased region" description="Pro residues" evidence="10">
    <location>
        <begin position="311"/>
        <end position="320"/>
    </location>
</feature>
<dbReference type="Gene3D" id="1.20.58.80">
    <property type="entry name" value="Phosphotransferase system, lactose/cellobiose-type IIA subunit"/>
    <property type="match status" value="1"/>
</dbReference>
<keyword evidence="13" id="KW-1185">Reference proteome</keyword>
<dbReference type="GO" id="GO:0016020">
    <property type="term" value="C:membrane"/>
    <property type="evidence" value="ECO:0007669"/>
    <property type="project" value="TreeGrafter"/>
</dbReference>
<feature type="domain" description="MPN" evidence="11">
    <location>
        <begin position="342"/>
        <end position="471"/>
    </location>
</feature>
<reference evidence="12 13" key="1">
    <citation type="submission" date="2023-08" db="EMBL/GenBank/DDBJ databases">
        <title>Black Yeasts Isolated from many extreme environments.</title>
        <authorList>
            <person name="Coleine C."/>
            <person name="Stajich J.E."/>
            <person name="Selbmann L."/>
        </authorList>
    </citation>
    <scope>NUCLEOTIDE SEQUENCE [LARGE SCALE GENOMIC DNA]</scope>
    <source>
        <strain evidence="12 13">CCFEE 5935</strain>
    </source>
</reference>
<evidence type="ECO:0000256" key="3">
    <source>
        <dbReference type="ARBA" id="ARBA00022670"/>
    </source>
</evidence>
<evidence type="ECO:0000256" key="8">
    <source>
        <dbReference type="ARBA" id="ARBA00023049"/>
    </source>
</evidence>
<keyword evidence="5" id="KW-0833">Ubl conjugation pathway</keyword>
<evidence type="ECO:0000313" key="13">
    <source>
        <dbReference type="Proteomes" id="UP001337655"/>
    </source>
</evidence>
<name>A0AAV9PHE6_9PEZI</name>
<dbReference type="PROSITE" id="PS50249">
    <property type="entry name" value="MPN"/>
    <property type="match status" value="1"/>
</dbReference>